<dbReference type="AlphaFoldDB" id="A0A174JEW7"/>
<dbReference type="Gene3D" id="2.10.270.10">
    <property type="entry name" value="Cholin Binding"/>
    <property type="match status" value="1"/>
</dbReference>
<dbReference type="SUPFAM" id="SSF51445">
    <property type="entry name" value="(Trans)glycosidases"/>
    <property type="match status" value="1"/>
</dbReference>
<organism evidence="5 7">
    <name type="scientific">Hungatella hathewayi</name>
    <dbReference type="NCBI Taxonomy" id="154046"/>
    <lineage>
        <taxon>Bacteria</taxon>
        <taxon>Bacillati</taxon>
        <taxon>Bacillota</taxon>
        <taxon>Clostridia</taxon>
        <taxon>Lachnospirales</taxon>
        <taxon>Lachnospiraceae</taxon>
        <taxon>Hungatella</taxon>
    </lineage>
</organism>
<comment type="similarity">
    <text evidence="1">Belongs to the glycosyl hydrolase 25 family.</text>
</comment>
<reference evidence="6 8" key="2">
    <citation type="submission" date="2018-08" db="EMBL/GenBank/DDBJ databases">
        <title>A genome reference for cultivated species of the human gut microbiota.</title>
        <authorList>
            <person name="Zou Y."/>
            <person name="Xue W."/>
            <person name="Luo G."/>
        </authorList>
    </citation>
    <scope>NUCLEOTIDE SEQUENCE [LARGE SCALE GENOMIC DNA]</scope>
    <source>
        <strain evidence="6 8">TF05-11AC</strain>
    </source>
</reference>
<keyword evidence="2" id="KW-0677">Repeat</keyword>
<keyword evidence="5" id="KW-0378">Hydrolase</keyword>
<dbReference type="GO" id="GO:0016998">
    <property type="term" value="P:cell wall macromolecule catabolic process"/>
    <property type="evidence" value="ECO:0007669"/>
    <property type="project" value="InterPro"/>
</dbReference>
<dbReference type="EMBL" id="QSSQ01000050">
    <property type="protein sequence ID" value="RGL94584.1"/>
    <property type="molecule type" value="Genomic_DNA"/>
</dbReference>
<dbReference type="RefSeq" id="WP_055658687.1">
    <property type="nucleotide sequence ID" value="NZ_CABIXC010000015.1"/>
</dbReference>
<sequence length="317" mass="35363">MSKIRNEKKGIRLAAGLMAVMMMAAVPFTAAAAEPWDKENGQYVDASGAPIAGALEKGITVTKYQNRANADKGGIDWAKVAADGVNFAMIRIGYYKDMDPYYSMNMQGASENGIKTGVFFYTQALDTQSAIDEANYVLKMVRDYPVSYPIAYDVESQHLLDNGLTKQQITDNINAFCKVISDAGYRPVVYANNEWLTNHMDISQIPYDIWYARYGTINNCQNRTIWQCTDKGRVDGITGDVTIEFSFVDYGTLIPAEGWKHVDGNWYYTKNYVKQTGWVSVDGKWYYLDSNGAMIHDTTMTIDGASYTFGPDGAMAE</sequence>
<dbReference type="Proteomes" id="UP000095651">
    <property type="component" value="Unassembled WGS sequence"/>
</dbReference>
<evidence type="ECO:0000256" key="3">
    <source>
        <dbReference type="PROSITE-ProRule" id="PRU00591"/>
    </source>
</evidence>
<protein>
    <submittedName>
        <fullName evidence="5">Glycoside hydrolase</fullName>
    </submittedName>
</protein>
<reference evidence="5 7" key="1">
    <citation type="submission" date="2015-09" db="EMBL/GenBank/DDBJ databases">
        <authorList>
            <consortium name="Pathogen Informatics"/>
        </authorList>
    </citation>
    <scope>NUCLEOTIDE SEQUENCE [LARGE SCALE GENOMIC DNA]</scope>
    <source>
        <strain evidence="5 7">2789STDY5608850</strain>
    </source>
</reference>
<evidence type="ECO:0000256" key="2">
    <source>
        <dbReference type="ARBA" id="ARBA00022737"/>
    </source>
</evidence>
<name>A0A174JEW7_9FIRM</name>
<evidence type="ECO:0000313" key="7">
    <source>
        <dbReference type="Proteomes" id="UP000095651"/>
    </source>
</evidence>
<accession>A0A174JEW7</accession>
<proteinExistence type="inferred from homology"/>
<dbReference type="EMBL" id="CYZE01000015">
    <property type="protein sequence ID" value="CUO98212.1"/>
    <property type="molecule type" value="Genomic_DNA"/>
</dbReference>
<dbReference type="Pfam" id="PF01473">
    <property type="entry name" value="Choline_bind_1"/>
    <property type="match status" value="1"/>
</dbReference>
<dbReference type="InterPro" id="IPR002053">
    <property type="entry name" value="Glyco_hydro_25"/>
</dbReference>
<dbReference type="Proteomes" id="UP000261257">
    <property type="component" value="Unassembled WGS sequence"/>
</dbReference>
<dbReference type="PROSITE" id="PS51170">
    <property type="entry name" value="CW"/>
    <property type="match status" value="1"/>
</dbReference>
<evidence type="ECO:0000313" key="5">
    <source>
        <dbReference type="EMBL" id="CUO98212.1"/>
    </source>
</evidence>
<dbReference type="InterPro" id="IPR018337">
    <property type="entry name" value="Cell_wall/Cho-bd_repeat"/>
</dbReference>
<feature type="repeat" description="Cell wall-binding" evidence="3">
    <location>
        <begin position="275"/>
        <end position="294"/>
    </location>
</feature>
<dbReference type="SUPFAM" id="SSF69360">
    <property type="entry name" value="Cell wall binding repeat"/>
    <property type="match status" value="1"/>
</dbReference>
<dbReference type="GO" id="GO:0009253">
    <property type="term" value="P:peptidoglycan catabolic process"/>
    <property type="evidence" value="ECO:0007669"/>
    <property type="project" value="InterPro"/>
</dbReference>
<dbReference type="Pfam" id="PF01183">
    <property type="entry name" value="Glyco_hydro_25"/>
    <property type="match status" value="1"/>
</dbReference>
<dbReference type="CDD" id="cd06414">
    <property type="entry name" value="GH25_LytC-like"/>
    <property type="match status" value="1"/>
</dbReference>
<dbReference type="InterPro" id="IPR017853">
    <property type="entry name" value="GH"/>
</dbReference>
<dbReference type="GO" id="GO:0003796">
    <property type="term" value="F:lysozyme activity"/>
    <property type="evidence" value="ECO:0007669"/>
    <property type="project" value="InterPro"/>
</dbReference>
<keyword evidence="4" id="KW-0732">Signal</keyword>
<dbReference type="PROSITE" id="PS51904">
    <property type="entry name" value="GLYCOSYL_HYDROL_F25_2"/>
    <property type="match status" value="1"/>
</dbReference>
<evidence type="ECO:0000256" key="1">
    <source>
        <dbReference type="ARBA" id="ARBA00010646"/>
    </source>
</evidence>
<dbReference type="GO" id="GO:0016052">
    <property type="term" value="P:carbohydrate catabolic process"/>
    <property type="evidence" value="ECO:0007669"/>
    <property type="project" value="TreeGrafter"/>
</dbReference>
<evidence type="ECO:0000313" key="8">
    <source>
        <dbReference type="Proteomes" id="UP000261257"/>
    </source>
</evidence>
<dbReference type="PANTHER" id="PTHR34135:SF2">
    <property type="entry name" value="LYSOZYME"/>
    <property type="match status" value="1"/>
</dbReference>
<feature type="chain" id="PRO_5042332992" evidence="4">
    <location>
        <begin position="33"/>
        <end position="317"/>
    </location>
</feature>
<evidence type="ECO:0000313" key="6">
    <source>
        <dbReference type="EMBL" id="RGL94584.1"/>
    </source>
</evidence>
<dbReference type="Pfam" id="PF19127">
    <property type="entry name" value="Choline_bind_3"/>
    <property type="match status" value="1"/>
</dbReference>
<evidence type="ECO:0000256" key="4">
    <source>
        <dbReference type="SAM" id="SignalP"/>
    </source>
</evidence>
<feature type="signal peptide" evidence="4">
    <location>
        <begin position="1"/>
        <end position="32"/>
    </location>
</feature>
<gene>
    <name evidence="6" type="ORF">DXC39_29060</name>
    <name evidence="5" type="ORF">ERS852407_04607</name>
</gene>
<dbReference type="PANTHER" id="PTHR34135">
    <property type="entry name" value="LYSOZYME"/>
    <property type="match status" value="1"/>
</dbReference>
<dbReference type="Gene3D" id="3.20.20.80">
    <property type="entry name" value="Glycosidases"/>
    <property type="match status" value="1"/>
</dbReference>